<dbReference type="Pfam" id="PF01321">
    <property type="entry name" value="Creatinase_N"/>
    <property type="match status" value="1"/>
</dbReference>
<dbReference type="PANTHER" id="PTHR43763">
    <property type="entry name" value="XAA-PRO AMINOPEPTIDASE 1"/>
    <property type="match status" value="1"/>
</dbReference>
<evidence type="ECO:0000256" key="3">
    <source>
        <dbReference type="ARBA" id="ARBA00022801"/>
    </source>
</evidence>
<dbReference type="GO" id="GO:0070006">
    <property type="term" value="F:metalloaminopeptidase activity"/>
    <property type="evidence" value="ECO:0007669"/>
    <property type="project" value="InterPro"/>
</dbReference>
<dbReference type="GO" id="GO:0046872">
    <property type="term" value="F:metal ion binding"/>
    <property type="evidence" value="ECO:0007669"/>
    <property type="project" value="UniProtKB-KW"/>
</dbReference>
<feature type="domain" description="Peptidase M24 C-terminal" evidence="6">
    <location>
        <begin position="541"/>
        <end position="601"/>
    </location>
</feature>
<organism evidence="7 8">
    <name type="scientific">Rhodovulum imhoffii</name>
    <dbReference type="NCBI Taxonomy" id="365340"/>
    <lineage>
        <taxon>Bacteria</taxon>
        <taxon>Pseudomonadati</taxon>
        <taxon>Pseudomonadota</taxon>
        <taxon>Alphaproteobacteria</taxon>
        <taxon>Rhodobacterales</taxon>
        <taxon>Paracoccaceae</taxon>
        <taxon>Rhodovulum</taxon>
    </lineage>
</organism>
<evidence type="ECO:0000313" key="8">
    <source>
        <dbReference type="Proteomes" id="UP000243859"/>
    </source>
</evidence>
<dbReference type="PANTHER" id="PTHR43763:SF6">
    <property type="entry name" value="XAA-PRO AMINOPEPTIDASE 1"/>
    <property type="match status" value="1"/>
</dbReference>
<dbReference type="GO" id="GO:0005737">
    <property type="term" value="C:cytoplasm"/>
    <property type="evidence" value="ECO:0007669"/>
    <property type="project" value="UniProtKB-ARBA"/>
</dbReference>
<dbReference type="InterPro" id="IPR036005">
    <property type="entry name" value="Creatinase/aminopeptidase-like"/>
</dbReference>
<name>A0A2T5BQT0_9RHOB</name>
<evidence type="ECO:0000259" key="4">
    <source>
        <dbReference type="Pfam" id="PF00557"/>
    </source>
</evidence>
<dbReference type="FunFam" id="3.90.230.10:FF:000009">
    <property type="entry name" value="xaa-Pro aminopeptidase 2"/>
    <property type="match status" value="1"/>
</dbReference>
<feature type="domain" description="Creatinase N-terminal" evidence="5">
    <location>
        <begin position="17"/>
        <end position="153"/>
    </location>
</feature>
<proteinExistence type="inferred from homology"/>
<gene>
    <name evidence="7" type="ORF">C8N32_11267</name>
</gene>
<keyword evidence="2" id="KW-0479">Metal-binding</keyword>
<dbReference type="InterPro" id="IPR050422">
    <property type="entry name" value="X-Pro_aminopeptidase_P"/>
</dbReference>
<dbReference type="Pfam" id="PF16188">
    <property type="entry name" value="Peptidase_M24_C"/>
    <property type="match status" value="1"/>
</dbReference>
<dbReference type="InterPro" id="IPR000994">
    <property type="entry name" value="Pept_M24"/>
</dbReference>
<dbReference type="Proteomes" id="UP000243859">
    <property type="component" value="Unassembled WGS sequence"/>
</dbReference>
<dbReference type="OrthoDB" id="9806388at2"/>
<dbReference type="RefSeq" id="WP_107892955.1">
    <property type="nucleotide sequence ID" value="NZ_NHSI01000048.1"/>
</dbReference>
<keyword evidence="3" id="KW-0378">Hydrolase</keyword>
<dbReference type="CDD" id="cd01085">
    <property type="entry name" value="APP"/>
    <property type="match status" value="1"/>
</dbReference>
<evidence type="ECO:0000259" key="5">
    <source>
        <dbReference type="Pfam" id="PF01321"/>
    </source>
</evidence>
<dbReference type="InterPro" id="IPR000587">
    <property type="entry name" value="Creatinase_N"/>
</dbReference>
<comment type="caution">
    <text evidence="7">The sequence shown here is derived from an EMBL/GenBank/DDBJ whole genome shotgun (WGS) entry which is preliminary data.</text>
</comment>
<evidence type="ECO:0000256" key="2">
    <source>
        <dbReference type="ARBA" id="ARBA00022723"/>
    </source>
</evidence>
<evidence type="ECO:0000259" key="6">
    <source>
        <dbReference type="Pfam" id="PF16188"/>
    </source>
</evidence>
<keyword evidence="7" id="KW-0645">Protease</keyword>
<evidence type="ECO:0000256" key="1">
    <source>
        <dbReference type="ARBA" id="ARBA00008766"/>
    </source>
</evidence>
<dbReference type="InterPro" id="IPR033740">
    <property type="entry name" value="Pept_M24B"/>
</dbReference>
<dbReference type="InterPro" id="IPR029149">
    <property type="entry name" value="Creatin/AminoP/Spt16_N"/>
</dbReference>
<accession>A0A2T5BQT0</accession>
<dbReference type="InterPro" id="IPR032416">
    <property type="entry name" value="Peptidase_M24_C"/>
</dbReference>
<dbReference type="AlphaFoldDB" id="A0A2T5BQT0"/>
<dbReference type="Pfam" id="PF00557">
    <property type="entry name" value="Peptidase_M24"/>
    <property type="match status" value="1"/>
</dbReference>
<dbReference type="EMBL" id="QAAA01000012">
    <property type="protein sequence ID" value="PTN01557.1"/>
    <property type="molecule type" value="Genomic_DNA"/>
</dbReference>
<keyword evidence="8" id="KW-1185">Reference proteome</keyword>
<dbReference type="SUPFAM" id="SSF55920">
    <property type="entry name" value="Creatinase/aminopeptidase"/>
    <property type="match status" value="1"/>
</dbReference>
<comment type="similarity">
    <text evidence="1">Belongs to the peptidase M24B family.</text>
</comment>
<dbReference type="Gene3D" id="3.40.350.10">
    <property type="entry name" value="Creatinase/prolidase N-terminal domain"/>
    <property type="match status" value="2"/>
</dbReference>
<protein>
    <submittedName>
        <fullName evidence="7">Xaa-Pro aminopeptidase</fullName>
    </submittedName>
</protein>
<sequence length="601" mass="65100">MHQTFESPTRPQDGAPRLAALRAEMTGEGLSGFLIPRADAYQGEYVAPHDERLAWLTGFSGSAGFAAVLPDRAGIFIDGRYRVQVRTQVDPGHFTPVDWPETKLSDWLIAELPDGGVIGLDPWLHTPDEVAKLEAALTGTGISLRETANLVDRIWVDQPAPPAGRISPYPEEMAGETHGAKRARLGRSLREAGQKAVVLTQPDSIAWLLNLRGGDIARTPVPHAFGVLHDDGHVTLYANPAKYANDLPGHLGKEVSLRPDSAFGPGLRSLIGPVRIDPQRAPLWVLRELQAAGIAIAEGEDPCLLPKACKNATELDGTRAAHIRDGAAMVEFLSWLDDEAPKGGLSEIDVVKRLESFRRATGALKDISFETIAGAGPNAAMCHYRVSEATNRTVTPGELLLVDSGGQYLDGTTDITRTIAVGVIPNAEKEAFTRVLQGMIAVSRLRFPKGLSGRDLDAVARYPLWLAGMDYDHGTGHGVGHYLSVHEGPQRLSRISTVPLRPGMILSNEPGYYREGAFGIRIENLILVREAAPLPGGDAREMLDFETVTFVPIDRRLILSDRLSAAERDWLNAYHAEVAARIGPLVSAGARRWLDQATAPL</sequence>
<dbReference type="Pfam" id="PF16189">
    <property type="entry name" value="Creatinase_N_2"/>
    <property type="match status" value="1"/>
</dbReference>
<reference evidence="7 8" key="1">
    <citation type="submission" date="2018-04" db="EMBL/GenBank/DDBJ databases">
        <title>Genomic Encyclopedia of Archaeal and Bacterial Type Strains, Phase II (KMG-II): from individual species to whole genera.</title>
        <authorList>
            <person name="Goeker M."/>
        </authorList>
    </citation>
    <scope>NUCLEOTIDE SEQUENCE [LARGE SCALE GENOMIC DNA]</scope>
    <source>
        <strain evidence="7 8">DSM 18064</strain>
    </source>
</reference>
<dbReference type="Gene3D" id="3.90.230.10">
    <property type="entry name" value="Creatinase/methionine aminopeptidase superfamily"/>
    <property type="match status" value="1"/>
</dbReference>
<evidence type="ECO:0000313" key="7">
    <source>
        <dbReference type="EMBL" id="PTN01557.1"/>
    </source>
</evidence>
<dbReference type="SUPFAM" id="SSF53092">
    <property type="entry name" value="Creatinase/prolidase N-terminal domain"/>
    <property type="match status" value="1"/>
</dbReference>
<keyword evidence="7" id="KW-0031">Aminopeptidase</keyword>
<feature type="domain" description="Peptidase M24" evidence="4">
    <location>
        <begin position="318"/>
        <end position="530"/>
    </location>
</feature>